<dbReference type="CDD" id="cd06533">
    <property type="entry name" value="Glyco_transf_WecG_TagA"/>
    <property type="match status" value="1"/>
</dbReference>
<name>A0A4Y6UT82_SACBS</name>
<reference evidence="6 7" key="1">
    <citation type="submission" date="2019-06" db="EMBL/GenBank/DDBJ databases">
        <title>Saccharibacillus brassicae sp. nov., an endophytic bacterium isolated from Chinese cabbage seeds (Brassica pekinensis).</title>
        <authorList>
            <person name="Jiang L."/>
            <person name="Lee J."/>
            <person name="Kim S.W."/>
        </authorList>
    </citation>
    <scope>NUCLEOTIDE SEQUENCE [LARGE SCALE GENOMIC DNA]</scope>
    <source>
        <strain evidence="7">KCTC 43072 / ATSA2</strain>
    </source>
</reference>
<dbReference type="GO" id="GO:0071555">
    <property type="term" value="P:cell wall organization"/>
    <property type="evidence" value="ECO:0007669"/>
    <property type="project" value="UniProtKB-KW"/>
</dbReference>
<dbReference type="InterPro" id="IPR004629">
    <property type="entry name" value="WecG_TagA_CpsF"/>
</dbReference>
<dbReference type="UniPathway" id="UPA00632"/>
<keyword evidence="1 5" id="KW-0328">Glycosyltransferase</keyword>
<dbReference type="Proteomes" id="UP000316968">
    <property type="component" value="Chromosome"/>
</dbReference>
<dbReference type="AlphaFoldDB" id="A0A4Y6UT82"/>
<comment type="function">
    <text evidence="5">Catalyzes the conversion of GlcNAc-PP-undecaprenol into ManNAc-GlcNAc-PP-undecaprenol, the first committed lipid intermediate in the de novo synthesis of teichoic acid.</text>
</comment>
<dbReference type="PANTHER" id="PTHR34136:SF1">
    <property type="entry name" value="UDP-N-ACETYL-D-MANNOSAMINURONIC ACID TRANSFERASE"/>
    <property type="match status" value="1"/>
</dbReference>
<dbReference type="Pfam" id="PF03808">
    <property type="entry name" value="Glyco_tran_WecG"/>
    <property type="match status" value="1"/>
</dbReference>
<keyword evidence="2 5" id="KW-0808">Transferase</keyword>
<evidence type="ECO:0000256" key="4">
    <source>
        <dbReference type="ARBA" id="ARBA00023316"/>
    </source>
</evidence>
<dbReference type="OrthoDB" id="9771846at2"/>
<evidence type="ECO:0000256" key="3">
    <source>
        <dbReference type="ARBA" id="ARBA00022944"/>
    </source>
</evidence>
<comment type="catalytic activity">
    <reaction evidence="5">
        <text>UDP-N-acetyl-alpha-D-mannosamine + N-acetyl-alpha-D-glucosaminyl-di-trans,octa-cis-undecaprenyl diphosphate = N-acetyl-beta-D-mannosaminyl-(1-&gt;4)-N-acetyl-alpha-D-glucosaminyl di-trans,octa-cis-undecaprenyl diphosphate + UDP + H(+)</text>
        <dbReference type="Rhea" id="RHEA:16053"/>
        <dbReference type="ChEBI" id="CHEBI:15378"/>
        <dbReference type="ChEBI" id="CHEBI:58223"/>
        <dbReference type="ChEBI" id="CHEBI:62959"/>
        <dbReference type="ChEBI" id="CHEBI:68623"/>
        <dbReference type="ChEBI" id="CHEBI:132210"/>
        <dbReference type="EC" id="2.4.1.187"/>
    </reaction>
</comment>
<keyword evidence="7" id="KW-1185">Reference proteome</keyword>
<protein>
    <recommendedName>
        <fullName evidence="5">N-acetylglucosaminyldiphosphoundecaprenol N-acetyl-beta-D-mannosaminyltransferase</fullName>
        <ecNumber evidence="5">2.4.1.187</ecNumber>
    </recommendedName>
    <alternativeName>
        <fullName evidence="5">N-acetylmannosaminyltransferase</fullName>
    </alternativeName>
    <alternativeName>
        <fullName evidence="5">UDP-N-acetylmannosamine transferase</fullName>
    </alternativeName>
    <alternativeName>
        <fullName evidence="5">UDP-N-acetylmannosamine:N-acetylglucosaminyl pyrophosphorylundecaprenol N-acetylmannosaminyltransferase</fullName>
    </alternativeName>
</protein>
<accession>A0A4Y6UT82</accession>
<dbReference type="PANTHER" id="PTHR34136">
    <property type="match status" value="1"/>
</dbReference>
<proteinExistence type="inferred from homology"/>
<gene>
    <name evidence="6" type="ORF">FFV09_08410</name>
</gene>
<dbReference type="InterPro" id="IPR034714">
    <property type="entry name" value="TagA_TarA"/>
</dbReference>
<dbReference type="GO" id="GO:0019350">
    <property type="term" value="P:teichoic acid biosynthetic process"/>
    <property type="evidence" value="ECO:0007669"/>
    <property type="project" value="UniProtKB-UniRule"/>
</dbReference>
<dbReference type="KEGG" id="saca:FFV09_08410"/>
<keyword evidence="3 5" id="KW-0777">Teichoic acid biosynthesis</keyword>
<dbReference type="EMBL" id="CP041217">
    <property type="protein sequence ID" value="QDH20869.1"/>
    <property type="molecule type" value="Genomic_DNA"/>
</dbReference>
<evidence type="ECO:0000256" key="5">
    <source>
        <dbReference type="HAMAP-Rule" id="MF_02070"/>
    </source>
</evidence>
<comment type="similarity">
    <text evidence="5">Belongs to the glycosyltransferase 26 family. TagA/TarA subfamily.</text>
</comment>
<organism evidence="6 7">
    <name type="scientific">Saccharibacillus brassicae</name>
    <dbReference type="NCBI Taxonomy" id="2583377"/>
    <lineage>
        <taxon>Bacteria</taxon>
        <taxon>Bacillati</taxon>
        <taxon>Bacillota</taxon>
        <taxon>Bacilli</taxon>
        <taxon>Bacillales</taxon>
        <taxon>Paenibacillaceae</taxon>
        <taxon>Saccharibacillus</taxon>
    </lineage>
</organism>
<sequence length="255" mass="28346">MSQIHLEDGVRQVPVTSILGVNVSKLGMRDTVDVLERAVASGKPHQIITANPIMIMAALESEDNMRAMREAELIVPDGAGVVWAAEEFGDPVAERVAGFDLLHELMKRGEQLGWTAYLLGAAEEVVQEAASRLQNQYPKVRIVGVRNGYFGESENAGVIEHIRQAKPDLLFVARDAKTQEPWIARHKQELGAAVIMGVGGSFDVISGKTKRAPVFMQKLRLEWFYRLAKEPSRLPRMMALPRFMQTVKKAKKSTE</sequence>
<evidence type="ECO:0000256" key="1">
    <source>
        <dbReference type="ARBA" id="ARBA00022676"/>
    </source>
</evidence>
<dbReference type="NCBIfam" id="TIGR00696">
    <property type="entry name" value="wecG_tagA_cpsF"/>
    <property type="match status" value="1"/>
</dbReference>
<dbReference type="RefSeq" id="WP_141447418.1">
    <property type="nucleotide sequence ID" value="NZ_CP041217.1"/>
</dbReference>
<dbReference type="HAMAP" id="MF_02070">
    <property type="entry name" value="TagA_TarA"/>
    <property type="match status" value="1"/>
</dbReference>
<dbReference type="GO" id="GO:0047244">
    <property type="term" value="F:N-acetylglucosaminyldiphosphoundecaprenol N-acetyl-beta-D-mannosaminyltransferase activity"/>
    <property type="evidence" value="ECO:0007669"/>
    <property type="project" value="UniProtKB-UniRule"/>
</dbReference>
<comment type="pathway">
    <text evidence="5">Cell wall biogenesis; teichoic acid biosynthesis.</text>
</comment>
<dbReference type="EC" id="2.4.1.187" evidence="5"/>
<evidence type="ECO:0000313" key="7">
    <source>
        <dbReference type="Proteomes" id="UP000316968"/>
    </source>
</evidence>
<keyword evidence="4 5" id="KW-0961">Cell wall biogenesis/degradation</keyword>
<evidence type="ECO:0000256" key="2">
    <source>
        <dbReference type="ARBA" id="ARBA00022679"/>
    </source>
</evidence>
<evidence type="ECO:0000313" key="6">
    <source>
        <dbReference type="EMBL" id="QDH20869.1"/>
    </source>
</evidence>